<feature type="chain" id="PRO_5046349430" evidence="2">
    <location>
        <begin position="24"/>
        <end position="140"/>
    </location>
</feature>
<feature type="domain" description="DUF4174" evidence="3">
    <location>
        <begin position="96"/>
        <end position="135"/>
    </location>
</feature>
<dbReference type="EMBL" id="JAKZEU010000002">
    <property type="protein sequence ID" value="MCQ0970322.1"/>
    <property type="molecule type" value="Genomic_DNA"/>
</dbReference>
<dbReference type="Pfam" id="PF13778">
    <property type="entry name" value="DUF4174"/>
    <property type="match status" value="1"/>
</dbReference>
<gene>
    <name evidence="4" type="ORF">MLD63_07785</name>
</gene>
<protein>
    <submittedName>
        <fullName evidence="4">DUF4174 domain-containing protein</fullName>
    </submittedName>
</protein>
<dbReference type="Proteomes" id="UP001203945">
    <property type="component" value="Unassembled WGS sequence"/>
</dbReference>
<organism evidence="4 5">
    <name type="scientific">Paracoccus albicereus</name>
    <dbReference type="NCBI Taxonomy" id="2922394"/>
    <lineage>
        <taxon>Bacteria</taxon>
        <taxon>Pseudomonadati</taxon>
        <taxon>Pseudomonadota</taxon>
        <taxon>Alphaproteobacteria</taxon>
        <taxon>Rhodobacterales</taxon>
        <taxon>Paracoccaceae</taxon>
        <taxon>Paracoccus</taxon>
    </lineage>
</organism>
<proteinExistence type="predicted"/>
<evidence type="ECO:0000313" key="4">
    <source>
        <dbReference type="EMBL" id="MCQ0970322.1"/>
    </source>
</evidence>
<feature type="signal peptide" evidence="2">
    <location>
        <begin position="1"/>
        <end position="23"/>
    </location>
</feature>
<dbReference type="InterPro" id="IPR025232">
    <property type="entry name" value="DUF4174"/>
</dbReference>
<reference evidence="4 5" key="1">
    <citation type="submission" date="2022-03" db="EMBL/GenBank/DDBJ databases">
        <authorList>
            <person name="He Y."/>
        </authorList>
    </citation>
    <scope>NUCLEOTIDE SEQUENCE [LARGE SCALE GENOMIC DNA]</scope>
    <source>
        <strain evidence="4 5">TK19116</strain>
    </source>
</reference>
<keyword evidence="1 2" id="KW-0732">Signal</keyword>
<sequence length="140" mass="14941">MMTIGRTFTLVAGLAPVLAPAGAARGSEPLTPQVLEEDSLRPLRWQARPVVVLGEGDTARAQIETLQGGSVALSDRDVILFVDGPGAARFRDEVGDGFAVLLIGKDGGVKMSRKQPVTVEDITGLIDTMPMRQREEAEED</sequence>
<evidence type="ECO:0000313" key="5">
    <source>
        <dbReference type="Proteomes" id="UP001203945"/>
    </source>
</evidence>
<evidence type="ECO:0000256" key="2">
    <source>
        <dbReference type="SAM" id="SignalP"/>
    </source>
</evidence>
<dbReference type="RefSeq" id="WP_255329299.1">
    <property type="nucleotide sequence ID" value="NZ_JAKZEU010000002.1"/>
</dbReference>
<name>A0ABT1MPV6_9RHOB</name>
<keyword evidence="5" id="KW-1185">Reference proteome</keyword>
<evidence type="ECO:0000256" key="1">
    <source>
        <dbReference type="ARBA" id="ARBA00022729"/>
    </source>
</evidence>
<accession>A0ABT1MPV6</accession>
<comment type="caution">
    <text evidence="4">The sequence shown here is derived from an EMBL/GenBank/DDBJ whole genome shotgun (WGS) entry which is preliminary data.</text>
</comment>
<evidence type="ECO:0000259" key="3">
    <source>
        <dbReference type="Pfam" id="PF13778"/>
    </source>
</evidence>